<dbReference type="EMBL" id="CP015269">
    <property type="protein sequence ID" value="ASL18385.1"/>
    <property type="molecule type" value="Genomic_DNA"/>
</dbReference>
<protein>
    <submittedName>
        <fullName evidence="1">Uncharacterized protein</fullName>
    </submittedName>
</protein>
<dbReference type="Proteomes" id="UP000198286">
    <property type="component" value="Plasmid unnamed 2"/>
</dbReference>
<organism evidence="1 2">
    <name type="scientific">Mycobacterium intracellulare subsp. chimaera</name>
    <dbReference type="NCBI Taxonomy" id="222805"/>
    <lineage>
        <taxon>Bacteria</taxon>
        <taxon>Bacillati</taxon>
        <taxon>Actinomycetota</taxon>
        <taxon>Actinomycetes</taxon>
        <taxon>Mycobacteriales</taxon>
        <taxon>Mycobacteriaceae</taxon>
        <taxon>Mycobacterium</taxon>
        <taxon>Mycobacterium avium complex (MAC)</taxon>
    </lineage>
</organism>
<gene>
    <name evidence="1" type="ORF">MYCOZU2_06040</name>
</gene>
<proteinExistence type="predicted"/>
<geneLocation type="plasmid" evidence="1 2">
    <name>unnamed 2</name>
</geneLocation>
<reference evidence="1 2" key="1">
    <citation type="journal article" date="2017" name="Lancet Infect. Dis.">
        <title>Global outbreak of severe Mycobacterium chimaera disease after cardiac surgery: a molecular epidemiological study.</title>
        <authorList>
            <person name="van Ingen J."/>
            <person name="Kohl T."/>
            <person name="Kranzer K."/>
            <person name="Hasse B."/>
            <person name="Keller P."/>
            <person name="Szafranska A."/>
            <person name="Hillemann D."/>
            <person name="Chand M."/>
            <person name="Schreiber P."/>
            <person name="Sommerstein R."/>
            <person name="Berger C."/>
            <person name="Genoni M."/>
            <person name="Ruegg C."/>
            <person name="Troillet N."/>
            <person name="Widmer A.F."/>
            <person name="Becker S.L."/>
            <person name="Herrmann M."/>
            <person name="Eckmanns T."/>
            <person name="Haller S."/>
            <person name="Hoeller C."/>
            <person name="Debast S.B."/>
            <person name="Wolfhagen M.J."/>
            <person name="Hopman J."/>
            <person name="Kluytmans J."/>
            <person name="Langelaar M."/>
            <person name="Notermans D.W."/>
            <person name="ten Oever J."/>
            <person name="van den Barselaar P."/>
            <person name="Vonk A.B.A."/>
            <person name="Vos M.C."/>
            <person name="Ahmed N."/>
            <person name="Brown T."/>
            <person name="Crook D."/>
            <person name="Lamagni T."/>
            <person name="Phin N."/>
            <person name="Smith E.G."/>
            <person name="Zambon M."/>
            <person name="Serr A."/>
            <person name="Goetting T."/>
            <person name="Ebner W."/>
            <person name="Thuermer A."/>
            <person name="Utpatel C."/>
            <person name="Sproer C."/>
            <person name="Bunk B."/>
            <person name="Nubel U."/>
            <person name="Bloemberg G."/>
            <person name="Bottger E."/>
            <person name="Niemann S."/>
            <person name="Wagner D."/>
            <person name="Sax H."/>
        </authorList>
    </citation>
    <scope>NUCLEOTIDE SEQUENCE [LARGE SCALE GENOMIC DNA]</scope>
    <source>
        <strain evidence="1 2">ZUERICH-2</strain>
        <plasmid evidence="1 2">unnamed 2</plasmid>
    </source>
</reference>
<evidence type="ECO:0000313" key="1">
    <source>
        <dbReference type="EMBL" id="ASL18385.1"/>
    </source>
</evidence>
<keyword evidence="1" id="KW-0614">Plasmid</keyword>
<sequence length="87" mass="8553">MSGLHGFNLATMAESLALTGTAHGVTPPGAELASLTANTGIQAQVADLDAICQASAANIMAYLMVSQSNTAGSVATDLASAAPFAMV</sequence>
<name>A0A7U5S014_MYCIT</name>
<dbReference type="AlphaFoldDB" id="A0A7U5S014"/>
<evidence type="ECO:0000313" key="2">
    <source>
        <dbReference type="Proteomes" id="UP000198286"/>
    </source>
</evidence>
<accession>A0A7U5S014</accession>